<accession>A0A2Z6MDM0</accession>
<organism evidence="2 3">
    <name type="scientific">Trifolium subterraneum</name>
    <name type="common">Subterranean clover</name>
    <dbReference type="NCBI Taxonomy" id="3900"/>
    <lineage>
        <taxon>Eukaryota</taxon>
        <taxon>Viridiplantae</taxon>
        <taxon>Streptophyta</taxon>
        <taxon>Embryophyta</taxon>
        <taxon>Tracheophyta</taxon>
        <taxon>Spermatophyta</taxon>
        <taxon>Magnoliopsida</taxon>
        <taxon>eudicotyledons</taxon>
        <taxon>Gunneridae</taxon>
        <taxon>Pentapetalae</taxon>
        <taxon>rosids</taxon>
        <taxon>fabids</taxon>
        <taxon>Fabales</taxon>
        <taxon>Fabaceae</taxon>
        <taxon>Papilionoideae</taxon>
        <taxon>50 kb inversion clade</taxon>
        <taxon>NPAAA clade</taxon>
        <taxon>Hologalegina</taxon>
        <taxon>IRL clade</taxon>
        <taxon>Trifolieae</taxon>
        <taxon>Trifolium</taxon>
    </lineage>
</organism>
<protein>
    <submittedName>
        <fullName evidence="2">Uncharacterized protein</fullName>
    </submittedName>
</protein>
<keyword evidence="3" id="KW-1185">Reference proteome</keyword>
<proteinExistence type="predicted"/>
<gene>
    <name evidence="2" type="ORF">TSUD_12450</name>
</gene>
<feature type="compositionally biased region" description="Polar residues" evidence="1">
    <location>
        <begin position="40"/>
        <end position="56"/>
    </location>
</feature>
<dbReference type="Proteomes" id="UP000242715">
    <property type="component" value="Unassembled WGS sequence"/>
</dbReference>
<evidence type="ECO:0000256" key="1">
    <source>
        <dbReference type="SAM" id="MobiDB-lite"/>
    </source>
</evidence>
<dbReference type="AlphaFoldDB" id="A0A2Z6MDM0"/>
<feature type="region of interest" description="Disordered" evidence="1">
    <location>
        <begin position="17"/>
        <end position="56"/>
    </location>
</feature>
<evidence type="ECO:0000313" key="3">
    <source>
        <dbReference type="Proteomes" id="UP000242715"/>
    </source>
</evidence>
<name>A0A2Z6MDM0_TRISU</name>
<reference evidence="3" key="1">
    <citation type="journal article" date="2017" name="Front. Plant Sci.">
        <title>Climate Clever Clovers: New Paradigm to Reduce the Environmental Footprint of Ruminants by Breeding Low Methanogenic Forages Utilizing Haplotype Variation.</title>
        <authorList>
            <person name="Kaur P."/>
            <person name="Appels R."/>
            <person name="Bayer P.E."/>
            <person name="Keeble-Gagnere G."/>
            <person name="Wang J."/>
            <person name="Hirakawa H."/>
            <person name="Shirasawa K."/>
            <person name="Vercoe P."/>
            <person name="Stefanova K."/>
            <person name="Durmic Z."/>
            <person name="Nichols P."/>
            <person name="Revell C."/>
            <person name="Isobe S.N."/>
            <person name="Edwards D."/>
            <person name="Erskine W."/>
        </authorList>
    </citation>
    <scope>NUCLEOTIDE SEQUENCE [LARGE SCALE GENOMIC DNA]</scope>
    <source>
        <strain evidence="3">cv. Daliak</strain>
    </source>
</reference>
<feature type="compositionally biased region" description="Basic and acidic residues" evidence="1">
    <location>
        <begin position="19"/>
        <end position="30"/>
    </location>
</feature>
<evidence type="ECO:0000313" key="2">
    <source>
        <dbReference type="EMBL" id="GAU20426.1"/>
    </source>
</evidence>
<dbReference type="EMBL" id="DF973212">
    <property type="protein sequence ID" value="GAU20426.1"/>
    <property type="molecule type" value="Genomic_DNA"/>
</dbReference>
<sequence length="56" mass="6515">MLVEKIADDMAIDLEEEEYSRRQEKEDDKVRHRKARVNDTDVTPVQNLSSVSQTPV</sequence>